<proteinExistence type="predicted"/>
<dbReference type="Proteomes" id="UP000792457">
    <property type="component" value="Unassembled WGS sequence"/>
</dbReference>
<sequence>MAAMTSDILLPTEIEHFIENLCPSTMEELGSKKFVSELWLEKHGRFQKLNQQAVLEANKMKDEFVKNTFILFEKIPVIIYEAICTMLWSKNVLPEILKIEPVPKNSFVACSILYHEATAVGLLEAILYHEESCEALGDSVIDLIDYCMNSVTYCISREKVMMDNPAGDIGKGEDYLIHEQNRLKFDNGIRSIVILRCLGEYLDSLPLSAASRIFETNDLPLVFVELVENPPWYAKDKDGNIRLYKVVNYLFGKLGIFMLQRYLHDELLDQLSPLVELQRWLSHLAVSQPPVISRPVILEVVPEREIVLFKYRIHLNAIDSMEPSGIDHRID</sequence>
<dbReference type="GO" id="GO:0044458">
    <property type="term" value="P:motile cilium assembly"/>
    <property type="evidence" value="ECO:0007669"/>
    <property type="project" value="TreeGrafter"/>
</dbReference>
<dbReference type="InterPro" id="IPR052298">
    <property type="entry name" value="ZMYND10"/>
</dbReference>
<dbReference type="GO" id="GO:0036158">
    <property type="term" value="P:outer dynein arm assembly"/>
    <property type="evidence" value="ECO:0007669"/>
    <property type="project" value="TreeGrafter"/>
</dbReference>
<keyword evidence="2" id="KW-1185">Reference proteome</keyword>
<organism evidence="1 2">
    <name type="scientific">Ladona fulva</name>
    <name type="common">Scarce chaser dragonfly</name>
    <name type="synonym">Libellula fulva</name>
    <dbReference type="NCBI Taxonomy" id="123851"/>
    <lineage>
        <taxon>Eukaryota</taxon>
        <taxon>Metazoa</taxon>
        <taxon>Ecdysozoa</taxon>
        <taxon>Arthropoda</taxon>
        <taxon>Hexapoda</taxon>
        <taxon>Insecta</taxon>
        <taxon>Pterygota</taxon>
        <taxon>Palaeoptera</taxon>
        <taxon>Odonata</taxon>
        <taxon>Epiprocta</taxon>
        <taxon>Anisoptera</taxon>
        <taxon>Libelluloidea</taxon>
        <taxon>Libellulidae</taxon>
        <taxon>Ladona</taxon>
    </lineage>
</organism>
<dbReference type="AlphaFoldDB" id="A0A8K0K6Y1"/>
<dbReference type="GO" id="GO:0034451">
    <property type="term" value="C:centriolar satellite"/>
    <property type="evidence" value="ECO:0007669"/>
    <property type="project" value="TreeGrafter"/>
</dbReference>
<accession>A0A8K0K6Y1</accession>
<reference evidence="1" key="1">
    <citation type="submission" date="2013-04" db="EMBL/GenBank/DDBJ databases">
        <authorList>
            <person name="Qu J."/>
            <person name="Murali S.C."/>
            <person name="Bandaranaike D."/>
            <person name="Bellair M."/>
            <person name="Blankenburg K."/>
            <person name="Chao H."/>
            <person name="Dinh H."/>
            <person name="Doddapaneni H."/>
            <person name="Downs B."/>
            <person name="Dugan-Rocha S."/>
            <person name="Elkadiri S."/>
            <person name="Gnanaolivu R.D."/>
            <person name="Hernandez B."/>
            <person name="Javaid M."/>
            <person name="Jayaseelan J.C."/>
            <person name="Lee S."/>
            <person name="Li M."/>
            <person name="Ming W."/>
            <person name="Munidasa M."/>
            <person name="Muniz J."/>
            <person name="Nguyen L."/>
            <person name="Ongeri F."/>
            <person name="Osuji N."/>
            <person name="Pu L.-L."/>
            <person name="Puazo M."/>
            <person name="Qu C."/>
            <person name="Quiroz J."/>
            <person name="Raj R."/>
            <person name="Weissenberger G."/>
            <person name="Xin Y."/>
            <person name="Zou X."/>
            <person name="Han Y."/>
            <person name="Richards S."/>
            <person name="Worley K."/>
            <person name="Muzny D."/>
            <person name="Gibbs R."/>
        </authorList>
    </citation>
    <scope>NUCLEOTIDE SEQUENCE</scope>
    <source>
        <strain evidence="1">Sampled in the wild</strain>
    </source>
</reference>
<evidence type="ECO:0000313" key="1">
    <source>
        <dbReference type="EMBL" id="KAG8228659.1"/>
    </source>
</evidence>
<comment type="caution">
    <text evidence="1">The sequence shown here is derived from an EMBL/GenBank/DDBJ whole genome shotgun (WGS) entry which is preliminary data.</text>
</comment>
<gene>
    <name evidence="1" type="ORF">J437_LFUL008896</name>
</gene>
<evidence type="ECO:0000313" key="2">
    <source>
        <dbReference type="Proteomes" id="UP000792457"/>
    </source>
</evidence>
<name>A0A8K0K6Y1_LADFU</name>
<dbReference type="PANTHER" id="PTHR13244:SF7">
    <property type="entry name" value="ZINC FINGER MYND DOMAIN-CONTAINING PROTEIN 10"/>
    <property type="match status" value="1"/>
</dbReference>
<dbReference type="GO" id="GO:0005737">
    <property type="term" value="C:cytoplasm"/>
    <property type="evidence" value="ECO:0007669"/>
    <property type="project" value="TreeGrafter"/>
</dbReference>
<protein>
    <submittedName>
        <fullName evidence="1">Uncharacterized protein</fullName>
    </submittedName>
</protein>
<dbReference type="EMBL" id="KZ308380">
    <property type="protein sequence ID" value="KAG8228659.1"/>
    <property type="molecule type" value="Genomic_DNA"/>
</dbReference>
<dbReference type="PANTHER" id="PTHR13244">
    <property type="entry name" value="ZINC FINGER MYND DOMAIN CONTAINING PROTEIN 10"/>
    <property type="match status" value="1"/>
</dbReference>
<dbReference type="GO" id="GO:0036159">
    <property type="term" value="P:inner dynein arm assembly"/>
    <property type="evidence" value="ECO:0007669"/>
    <property type="project" value="TreeGrafter"/>
</dbReference>
<reference evidence="1" key="2">
    <citation type="submission" date="2017-10" db="EMBL/GenBank/DDBJ databases">
        <title>Ladona fulva Genome sequencing and assembly.</title>
        <authorList>
            <person name="Murali S."/>
            <person name="Richards S."/>
            <person name="Bandaranaike D."/>
            <person name="Bellair M."/>
            <person name="Blankenburg K."/>
            <person name="Chao H."/>
            <person name="Dinh H."/>
            <person name="Doddapaneni H."/>
            <person name="Dugan-Rocha S."/>
            <person name="Elkadiri S."/>
            <person name="Gnanaolivu R."/>
            <person name="Hernandez B."/>
            <person name="Skinner E."/>
            <person name="Javaid M."/>
            <person name="Lee S."/>
            <person name="Li M."/>
            <person name="Ming W."/>
            <person name="Munidasa M."/>
            <person name="Muniz J."/>
            <person name="Nguyen L."/>
            <person name="Hughes D."/>
            <person name="Osuji N."/>
            <person name="Pu L.-L."/>
            <person name="Puazo M."/>
            <person name="Qu C."/>
            <person name="Quiroz J."/>
            <person name="Raj R."/>
            <person name="Weissenberger G."/>
            <person name="Xin Y."/>
            <person name="Zou X."/>
            <person name="Han Y."/>
            <person name="Worley K."/>
            <person name="Muzny D."/>
            <person name="Gibbs R."/>
        </authorList>
    </citation>
    <scope>NUCLEOTIDE SEQUENCE</scope>
    <source>
        <strain evidence="1">Sampled in the wild</strain>
    </source>
</reference>
<dbReference type="OrthoDB" id="432970at2759"/>